<feature type="region of interest" description="Disordered" evidence="1">
    <location>
        <begin position="24"/>
        <end position="46"/>
    </location>
</feature>
<sequence>MSHSRDQCPVCGEALVPFAEVDDETRSSLEADQRRQRQSVPHRREKHSICPACTYEQHGCGQPYALPEDVVEN</sequence>
<dbReference type="RefSeq" id="WP_279528623.1">
    <property type="nucleotide sequence ID" value="NZ_CP122312.1"/>
</dbReference>
<evidence type="ECO:0000256" key="1">
    <source>
        <dbReference type="SAM" id="MobiDB-lite"/>
    </source>
</evidence>
<evidence type="ECO:0000313" key="3">
    <source>
        <dbReference type="Proteomes" id="UP001596447"/>
    </source>
</evidence>
<name>A0ABD5Z0G2_9EURY</name>
<accession>A0ABD5Z0G2</accession>
<feature type="compositionally biased region" description="Basic and acidic residues" evidence="1">
    <location>
        <begin position="24"/>
        <end position="35"/>
    </location>
</feature>
<evidence type="ECO:0000313" key="2">
    <source>
        <dbReference type="EMBL" id="MFC7198664.1"/>
    </source>
</evidence>
<comment type="caution">
    <text evidence="2">The sequence shown here is derived from an EMBL/GenBank/DDBJ whole genome shotgun (WGS) entry which is preliminary data.</text>
</comment>
<gene>
    <name evidence="2" type="ORF">ACFQJ9_04380</name>
</gene>
<dbReference type="Proteomes" id="UP001596447">
    <property type="component" value="Unassembled WGS sequence"/>
</dbReference>
<proteinExistence type="predicted"/>
<feature type="compositionally biased region" description="Basic residues" evidence="1">
    <location>
        <begin position="36"/>
        <end position="46"/>
    </location>
</feature>
<reference evidence="2 3" key="1">
    <citation type="journal article" date="2019" name="Int. J. Syst. Evol. Microbiol.">
        <title>The Global Catalogue of Microorganisms (GCM) 10K type strain sequencing project: providing services to taxonomists for standard genome sequencing and annotation.</title>
        <authorList>
            <consortium name="The Broad Institute Genomics Platform"/>
            <consortium name="The Broad Institute Genome Sequencing Center for Infectious Disease"/>
            <person name="Wu L."/>
            <person name="Ma J."/>
        </authorList>
    </citation>
    <scope>NUCLEOTIDE SEQUENCE [LARGE SCALE GENOMIC DNA]</scope>
    <source>
        <strain evidence="2 3">XZGYJ-43</strain>
    </source>
</reference>
<dbReference type="AlphaFoldDB" id="A0ABD5Z0G2"/>
<keyword evidence="3" id="KW-1185">Reference proteome</keyword>
<protein>
    <recommendedName>
        <fullName evidence="4">Small CPxCG-related zinc finger protein</fullName>
    </recommendedName>
</protein>
<dbReference type="EMBL" id="JBHTAR010000011">
    <property type="protein sequence ID" value="MFC7198664.1"/>
    <property type="molecule type" value="Genomic_DNA"/>
</dbReference>
<organism evidence="2 3">
    <name type="scientific">Halospeciosus flavus</name>
    <dbReference type="NCBI Taxonomy" id="3032283"/>
    <lineage>
        <taxon>Archaea</taxon>
        <taxon>Methanobacteriati</taxon>
        <taxon>Methanobacteriota</taxon>
        <taxon>Stenosarchaea group</taxon>
        <taxon>Halobacteria</taxon>
        <taxon>Halobacteriales</taxon>
        <taxon>Halobacteriaceae</taxon>
        <taxon>Halospeciosus</taxon>
    </lineage>
</organism>
<evidence type="ECO:0008006" key="4">
    <source>
        <dbReference type="Google" id="ProtNLM"/>
    </source>
</evidence>